<dbReference type="Proteomes" id="UP000193986">
    <property type="component" value="Unassembled WGS sequence"/>
</dbReference>
<accession>A0A1Y2BLC7</accession>
<feature type="compositionally biased region" description="Polar residues" evidence="1">
    <location>
        <begin position="22"/>
        <end position="55"/>
    </location>
</feature>
<feature type="compositionally biased region" description="Low complexity" evidence="1">
    <location>
        <begin position="67"/>
        <end position="78"/>
    </location>
</feature>
<dbReference type="AlphaFoldDB" id="A0A1Y2BLC7"/>
<dbReference type="InParanoid" id="A0A1Y2BLC7"/>
<keyword evidence="3" id="KW-1185">Reference proteome</keyword>
<gene>
    <name evidence="2" type="ORF">BCR39DRAFT_21148</name>
</gene>
<evidence type="ECO:0000313" key="3">
    <source>
        <dbReference type="Proteomes" id="UP000193986"/>
    </source>
</evidence>
<comment type="caution">
    <text evidence="2">The sequence shown here is derived from an EMBL/GenBank/DDBJ whole genome shotgun (WGS) entry which is preliminary data.</text>
</comment>
<reference evidence="2 3" key="1">
    <citation type="submission" date="2016-07" db="EMBL/GenBank/DDBJ databases">
        <title>Pervasive Adenine N6-methylation of Active Genes in Fungi.</title>
        <authorList>
            <consortium name="DOE Joint Genome Institute"/>
            <person name="Mondo S.J."/>
            <person name="Dannebaum R.O."/>
            <person name="Kuo R.C."/>
            <person name="Labutti K."/>
            <person name="Haridas S."/>
            <person name="Kuo A."/>
            <person name="Salamov A."/>
            <person name="Ahrendt S.R."/>
            <person name="Lipzen A."/>
            <person name="Sullivan W."/>
            <person name="Andreopoulos W.B."/>
            <person name="Clum A."/>
            <person name="Lindquist E."/>
            <person name="Daum C."/>
            <person name="Ramamoorthy G.K."/>
            <person name="Gryganskyi A."/>
            <person name="Culley D."/>
            <person name="Magnuson J.K."/>
            <person name="James T.Y."/>
            <person name="O'Malley M.A."/>
            <person name="Stajich J.E."/>
            <person name="Spatafora J.W."/>
            <person name="Visel A."/>
            <person name="Grigoriev I.V."/>
        </authorList>
    </citation>
    <scope>NUCLEOTIDE SEQUENCE [LARGE SCALE GENOMIC DNA]</scope>
    <source>
        <strain evidence="2 3">68-887.2</strain>
    </source>
</reference>
<organism evidence="2 3">
    <name type="scientific">Naematelia encephala</name>
    <dbReference type="NCBI Taxonomy" id="71784"/>
    <lineage>
        <taxon>Eukaryota</taxon>
        <taxon>Fungi</taxon>
        <taxon>Dikarya</taxon>
        <taxon>Basidiomycota</taxon>
        <taxon>Agaricomycotina</taxon>
        <taxon>Tremellomycetes</taxon>
        <taxon>Tremellales</taxon>
        <taxon>Naemateliaceae</taxon>
        <taxon>Naematelia</taxon>
    </lineage>
</organism>
<protein>
    <submittedName>
        <fullName evidence="2">Uncharacterized protein</fullName>
    </submittedName>
</protein>
<feature type="region of interest" description="Disordered" evidence="1">
    <location>
        <begin position="225"/>
        <end position="258"/>
    </location>
</feature>
<feature type="region of interest" description="Disordered" evidence="1">
    <location>
        <begin position="1"/>
        <end position="103"/>
    </location>
</feature>
<evidence type="ECO:0000256" key="1">
    <source>
        <dbReference type="SAM" id="MobiDB-lite"/>
    </source>
</evidence>
<proteinExistence type="predicted"/>
<name>A0A1Y2BLC7_9TREE</name>
<feature type="compositionally biased region" description="Basic and acidic residues" evidence="1">
    <location>
        <begin position="88"/>
        <end position="103"/>
    </location>
</feature>
<dbReference type="EMBL" id="MCFC01000001">
    <property type="protein sequence ID" value="ORY35574.1"/>
    <property type="molecule type" value="Genomic_DNA"/>
</dbReference>
<sequence length="271" mass="28353">MSSPIPIYSTPPHPSHAGQGQGNMTTPSSTLSISPQTPLSPSQGLATSPSPQTQPGLFKWASSFSKSPTHNPPTTNTPMPLPSPQVFRPEEHEHEAHDSFEFGDMSDLRSRSWSTSRRAVSVSGSSGISSLLKGFGATSASPAVASTPLTAGNNVTQQQSEMSQASVPAPGPGPGVMADKVAKGQGVLRRFSMSGVGFARPPFMSPPNTAAPLPTDTAPTIAPPIEPPTADPTVQRANTVSGARGRRYSETTKKRGVSPMGERILREHGHF</sequence>
<dbReference type="OrthoDB" id="2554033at2759"/>
<evidence type="ECO:0000313" key="2">
    <source>
        <dbReference type="EMBL" id="ORY35574.1"/>
    </source>
</evidence>